<accession>A2BWC9</accession>
<reference evidence="1 2" key="1">
    <citation type="journal article" date="2007" name="PLoS Genet.">
        <title>Patterns and implications of gene gain and loss in the evolution of Prochlorococcus.</title>
        <authorList>
            <person name="Kettler G.C."/>
            <person name="Martiny A.C."/>
            <person name="Huang K."/>
            <person name="Zucker J."/>
            <person name="Coleman M.L."/>
            <person name="Rodrigue S."/>
            <person name="Chen F."/>
            <person name="Lapidus A."/>
            <person name="Ferriera S."/>
            <person name="Johnson J."/>
            <person name="Steglich C."/>
            <person name="Church G.M."/>
            <person name="Richardson P."/>
            <person name="Chisholm S.W."/>
        </authorList>
    </citation>
    <scope>NUCLEOTIDE SEQUENCE [LARGE SCALE GENOMIC DNA]</scope>
    <source>
        <strain evidence="1 2">MIT 9515</strain>
    </source>
</reference>
<dbReference type="OrthoDB" id="541211at2"/>
<dbReference type="KEGG" id="pmc:P9515_08831"/>
<name>A2BWC9_PROM5</name>
<dbReference type="HOGENOM" id="CLU_202566_0_0_3"/>
<evidence type="ECO:0000313" key="2">
    <source>
        <dbReference type="Proteomes" id="UP000001589"/>
    </source>
</evidence>
<gene>
    <name evidence="1" type="ordered locus">P9515_08831</name>
</gene>
<dbReference type="STRING" id="167542.P9515_08831"/>
<organism evidence="1 2">
    <name type="scientific">Prochlorococcus marinus (strain MIT 9515)</name>
    <dbReference type="NCBI Taxonomy" id="167542"/>
    <lineage>
        <taxon>Bacteria</taxon>
        <taxon>Bacillati</taxon>
        <taxon>Cyanobacteriota</taxon>
        <taxon>Cyanophyceae</taxon>
        <taxon>Synechococcales</taxon>
        <taxon>Prochlorococcaceae</taxon>
        <taxon>Prochlorococcus</taxon>
    </lineage>
</organism>
<dbReference type="GeneID" id="60201836"/>
<dbReference type="RefSeq" id="WP_011820195.1">
    <property type="nucleotide sequence ID" value="NC_008817.1"/>
</dbReference>
<sequence>MKKEIENWEPTHEQNIGIISSVYEFIKGELSELQEVTECPDSFIYDFVGRIQHEWHSESCNSLARNNKKNNIN</sequence>
<dbReference type="AlphaFoldDB" id="A2BWC9"/>
<evidence type="ECO:0000313" key="1">
    <source>
        <dbReference type="EMBL" id="ABM72090.1"/>
    </source>
</evidence>
<dbReference type="EMBL" id="CP000552">
    <property type="protein sequence ID" value="ABM72090.1"/>
    <property type="molecule type" value="Genomic_DNA"/>
</dbReference>
<protein>
    <submittedName>
        <fullName evidence="1">Possible DDT domain</fullName>
    </submittedName>
</protein>
<proteinExistence type="predicted"/>
<dbReference type="Proteomes" id="UP000001589">
    <property type="component" value="Chromosome"/>
</dbReference>